<evidence type="ECO:0000256" key="12">
    <source>
        <dbReference type="RuleBase" id="RU000461"/>
    </source>
</evidence>
<dbReference type="AlphaFoldDB" id="A0A9R1W1F5"/>
<evidence type="ECO:0000256" key="3">
    <source>
        <dbReference type="ARBA" id="ARBA00022617"/>
    </source>
</evidence>
<keyword evidence="4 13" id="KW-0812">Transmembrane</keyword>
<feature type="binding site" description="axial binding residue" evidence="11">
    <location>
        <position position="456"/>
    </location>
    <ligand>
        <name>heme</name>
        <dbReference type="ChEBI" id="CHEBI:30413"/>
    </ligand>
    <ligandPart>
        <name>Fe</name>
        <dbReference type="ChEBI" id="CHEBI:18248"/>
    </ligandPart>
</feature>
<evidence type="ECO:0000256" key="6">
    <source>
        <dbReference type="ARBA" id="ARBA00022989"/>
    </source>
</evidence>
<dbReference type="InterPro" id="IPR036396">
    <property type="entry name" value="Cyt_P450_sf"/>
</dbReference>
<evidence type="ECO:0000256" key="5">
    <source>
        <dbReference type="ARBA" id="ARBA00022723"/>
    </source>
</evidence>
<dbReference type="GO" id="GO:0016705">
    <property type="term" value="F:oxidoreductase activity, acting on paired donors, with incorporation or reduction of molecular oxygen"/>
    <property type="evidence" value="ECO:0007669"/>
    <property type="project" value="InterPro"/>
</dbReference>
<evidence type="ECO:0000256" key="10">
    <source>
        <dbReference type="ARBA" id="ARBA00023136"/>
    </source>
</evidence>
<keyword evidence="10 13" id="KW-0472">Membrane</keyword>
<evidence type="ECO:0000256" key="1">
    <source>
        <dbReference type="ARBA" id="ARBA00001971"/>
    </source>
</evidence>
<evidence type="ECO:0008006" key="16">
    <source>
        <dbReference type="Google" id="ProtNLM"/>
    </source>
</evidence>
<dbReference type="InterPro" id="IPR017972">
    <property type="entry name" value="Cyt_P450_CS"/>
</dbReference>
<dbReference type="InterPro" id="IPR002401">
    <property type="entry name" value="Cyt_P450_E_grp-I"/>
</dbReference>
<keyword evidence="15" id="KW-1185">Reference proteome</keyword>
<keyword evidence="7 12" id="KW-0560">Oxidoreductase</keyword>
<dbReference type="PANTHER" id="PTHR47947">
    <property type="entry name" value="CYTOCHROME P450 82C3-RELATED"/>
    <property type="match status" value="1"/>
</dbReference>
<dbReference type="PANTHER" id="PTHR47947:SF26">
    <property type="entry name" value="CYTOCHROME P450"/>
    <property type="match status" value="1"/>
</dbReference>
<comment type="subcellular location">
    <subcellularLocation>
        <location evidence="2">Membrane</location>
    </subcellularLocation>
</comment>
<dbReference type="PROSITE" id="PS00086">
    <property type="entry name" value="CYTOCHROME_P450"/>
    <property type="match status" value="1"/>
</dbReference>
<feature type="transmembrane region" description="Helical" evidence="13">
    <location>
        <begin position="29"/>
        <end position="50"/>
    </location>
</feature>
<evidence type="ECO:0000256" key="2">
    <source>
        <dbReference type="ARBA" id="ARBA00004370"/>
    </source>
</evidence>
<sequence length="520" mass="59336">MNGHGVIFVYNIIKLSVSSLSKYNLDMEFYLRLLTMVAAIFFAVVLTFLLKIWKGKRGNKGKNNKPPQAKGQWPVIGHLHLLGGSAPPYKVFGDMADKYGPILTINLGVHQALVVSYGEIAKECLTRNDKVFAGRPKSMAAELMAYNYAMFGVAAYGDYWRQVRKIVMLEILSQSRVEMLGHVRASELRASMKDLYEAWVTNKESESLDMVKVDMQQWFGNLILNLIRFSLMDEEGVRFQNVTKKLFGLLGVFVVSDFLPYLKRFNFGGYEKEMRKTAKEMDDIFEGWLDEHKREKESVQHEEGNQVFIDNILTAALDTTSVTLTWALSLLLNNLRELKIAQDEIDEHVGRKRLVEESDMKNLVYLDAIIKETLRLYPAGPLWFPHESMEDFIVGGYNIPKGTRLVLNLWKMHHNPNIWPDPYEFQPQRFLTTHKDIDVKGKHFELLPFGGGRRMCPGYHFALQALRLTLATLIQQFVISKPSNGPIDMSECFGLTISKATPLEVLLAPRLSLDMFPVGA</sequence>
<keyword evidence="5 11" id="KW-0479">Metal-binding</keyword>
<dbReference type="FunFam" id="1.10.630.10:FF:000026">
    <property type="entry name" value="Cytochrome P450 82C4"/>
    <property type="match status" value="1"/>
</dbReference>
<comment type="caution">
    <text evidence="14">The sequence shown here is derived from an EMBL/GenBank/DDBJ whole genome shotgun (WGS) entry which is preliminary data.</text>
</comment>
<reference evidence="14 15" key="1">
    <citation type="journal article" date="2017" name="Nat. Commun.">
        <title>Genome assembly with in vitro proximity ligation data and whole-genome triplication in lettuce.</title>
        <authorList>
            <person name="Reyes-Chin-Wo S."/>
            <person name="Wang Z."/>
            <person name="Yang X."/>
            <person name="Kozik A."/>
            <person name="Arikit S."/>
            <person name="Song C."/>
            <person name="Xia L."/>
            <person name="Froenicke L."/>
            <person name="Lavelle D.O."/>
            <person name="Truco M.J."/>
            <person name="Xia R."/>
            <person name="Zhu S."/>
            <person name="Xu C."/>
            <person name="Xu H."/>
            <person name="Xu X."/>
            <person name="Cox K."/>
            <person name="Korf I."/>
            <person name="Meyers B.C."/>
            <person name="Michelmore R.W."/>
        </authorList>
    </citation>
    <scope>NUCLEOTIDE SEQUENCE [LARGE SCALE GENOMIC DNA]</scope>
    <source>
        <strain evidence="15">cv. Salinas</strain>
        <tissue evidence="14">Seedlings</tissue>
    </source>
</reference>
<evidence type="ECO:0000256" key="7">
    <source>
        <dbReference type="ARBA" id="ARBA00023002"/>
    </source>
</evidence>
<dbReference type="GO" id="GO:0020037">
    <property type="term" value="F:heme binding"/>
    <property type="evidence" value="ECO:0007669"/>
    <property type="project" value="InterPro"/>
</dbReference>
<dbReference type="GO" id="GO:0016020">
    <property type="term" value="C:membrane"/>
    <property type="evidence" value="ECO:0007669"/>
    <property type="project" value="UniProtKB-SubCell"/>
</dbReference>
<dbReference type="Pfam" id="PF00067">
    <property type="entry name" value="p450"/>
    <property type="match status" value="1"/>
</dbReference>
<evidence type="ECO:0000256" key="4">
    <source>
        <dbReference type="ARBA" id="ARBA00022692"/>
    </source>
</evidence>
<keyword evidence="8 11" id="KW-0408">Iron</keyword>
<accession>A0A9R1W1F5</accession>
<comment type="similarity">
    <text evidence="12">Belongs to the cytochrome P450 family.</text>
</comment>
<keyword evidence="6 13" id="KW-1133">Transmembrane helix</keyword>
<dbReference type="GO" id="GO:0005506">
    <property type="term" value="F:iron ion binding"/>
    <property type="evidence" value="ECO:0007669"/>
    <property type="project" value="InterPro"/>
</dbReference>
<keyword evidence="9 12" id="KW-0503">Monooxygenase</keyword>
<dbReference type="GO" id="GO:0004497">
    <property type="term" value="F:monooxygenase activity"/>
    <property type="evidence" value="ECO:0007669"/>
    <property type="project" value="UniProtKB-KW"/>
</dbReference>
<name>A0A9R1W1F5_LACSA</name>
<dbReference type="PRINTS" id="PR00463">
    <property type="entry name" value="EP450I"/>
</dbReference>
<protein>
    <recommendedName>
        <fullName evidence="16">Cytochrome P450</fullName>
    </recommendedName>
</protein>
<evidence type="ECO:0000256" key="13">
    <source>
        <dbReference type="SAM" id="Phobius"/>
    </source>
</evidence>
<dbReference type="PRINTS" id="PR00385">
    <property type="entry name" value="P450"/>
</dbReference>
<dbReference type="SUPFAM" id="SSF48264">
    <property type="entry name" value="Cytochrome P450"/>
    <property type="match status" value="1"/>
</dbReference>
<dbReference type="InterPro" id="IPR001128">
    <property type="entry name" value="Cyt_P450"/>
</dbReference>
<evidence type="ECO:0000256" key="9">
    <source>
        <dbReference type="ARBA" id="ARBA00023033"/>
    </source>
</evidence>
<dbReference type="InterPro" id="IPR050651">
    <property type="entry name" value="Plant_Cytochrome_P450_Monoox"/>
</dbReference>
<evidence type="ECO:0000313" key="14">
    <source>
        <dbReference type="EMBL" id="KAJ0214500.1"/>
    </source>
</evidence>
<evidence type="ECO:0000256" key="8">
    <source>
        <dbReference type="ARBA" id="ARBA00023004"/>
    </source>
</evidence>
<dbReference type="EMBL" id="NBSK02000004">
    <property type="protein sequence ID" value="KAJ0214500.1"/>
    <property type="molecule type" value="Genomic_DNA"/>
</dbReference>
<organism evidence="14 15">
    <name type="scientific">Lactuca sativa</name>
    <name type="common">Garden lettuce</name>
    <dbReference type="NCBI Taxonomy" id="4236"/>
    <lineage>
        <taxon>Eukaryota</taxon>
        <taxon>Viridiplantae</taxon>
        <taxon>Streptophyta</taxon>
        <taxon>Embryophyta</taxon>
        <taxon>Tracheophyta</taxon>
        <taxon>Spermatophyta</taxon>
        <taxon>Magnoliopsida</taxon>
        <taxon>eudicotyledons</taxon>
        <taxon>Gunneridae</taxon>
        <taxon>Pentapetalae</taxon>
        <taxon>asterids</taxon>
        <taxon>campanulids</taxon>
        <taxon>Asterales</taxon>
        <taxon>Asteraceae</taxon>
        <taxon>Cichorioideae</taxon>
        <taxon>Cichorieae</taxon>
        <taxon>Lactucinae</taxon>
        <taxon>Lactuca</taxon>
    </lineage>
</organism>
<evidence type="ECO:0000256" key="11">
    <source>
        <dbReference type="PIRSR" id="PIRSR602401-1"/>
    </source>
</evidence>
<gene>
    <name evidence="14" type="ORF">LSAT_V11C400203810</name>
</gene>
<evidence type="ECO:0000313" key="15">
    <source>
        <dbReference type="Proteomes" id="UP000235145"/>
    </source>
</evidence>
<dbReference type="Gene3D" id="1.10.630.10">
    <property type="entry name" value="Cytochrome P450"/>
    <property type="match status" value="1"/>
</dbReference>
<proteinExistence type="inferred from homology"/>
<comment type="cofactor">
    <cofactor evidence="1 11">
        <name>heme</name>
        <dbReference type="ChEBI" id="CHEBI:30413"/>
    </cofactor>
</comment>
<keyword evidence="3 11" id="KW-0349">Heme</keyword>
<dbReference type="Proteomes" id="UP000235145">
    <property type="component" value="Unassembled WGS sequence"/>
</dbReference>